<evidence type="ECO:0000259" key="1">
    <source>
        <dbReference type="Pfam" id="PF11878"/>
    </source>
</evidence>
<proteinExistence type="predicted"/>
<dbReference type="GO" id="GO:0005085">
    <property type="term" value="F:guanyl-nucleotide exchange factor activity"/>
    <property type="evidence" value="ECO:0007669"/>
    <property type="project" value="InterPro"/>
</dbReference>
<dbReference type="PANTHER" id="PTHR23317:SF76">
    <property type="entry name" value="LD20667P"/>
    <property type="match status" value="1"/>
</dbReference>
<feature type="domain" description="Dedicator of cytokinesis C/D N-terminal" evidence="1">
    <location>
        <begin position="3"/>
        <end position="91"/>
    </location>
</feature>
<gene>
    <name evidence="2" type="primary">ORF29293</name>
</gene>
<name>A0A0B6YLQ6_9EUPU</name>
<reference evidence="2" key="1">
    <citation type="submission" date="2014-12" db="EMBL/GenBank/DDBJ databases">
        <title>Insight into the proteome of Arion vulgaris.</title>
        <authorList>
            <person name="Aradska J."/>
            <person name="Bulat T."/>
            <person name="Smidak R."/>
            <person name="Sarate P."/>
            <person name="Gangsoo J."/>
            <person name="Sialana F."/>
            <person name="Bilban M."/>
            <person name="Lubec G."/>
        </authorList>
    </citation>
    <scope>NUCLEOTIDE SEQUENCE</scope>
    <source>
        <tissue evidence="2">Skin</tissue>
    </source>
</reference>
<dbReference type="EMBL" id="HACG01010247">
    <property type="protein sequence ID" value="CEK57112.1"/>
    <property type="molecule type" value="Transcribed_RNA"/>
</dbReference>
<sequence>LNDAPEPVDYEDFVLHNQFMVERDAYRDLLLYPEDDIQVHKIPKTCRTTEPNLPELGAESDPHVRDCVRRYTSNYTVVSRRYQRYSSSYCSKER</sequence>
<accession>A0A0B6YLQ6</accession>
<dbReference type="Pfam" id="PF11878">
    <property type="entry name" value="DOCK_C-D_N"/>
    <property type="match status" value="1"/>
</dbReference>
<dbReference type="GO" id="GO:0007264">
    <property type="term" value="P:small GTPase-mediated signal transduction"/>
    <property type="evidence" value="ECO:0007669"/>
    <property type="project" value="InterPro"/>
</dbReference>
<protein>
    <recommendedName>
        <fullName evidence="1">Dedicator of cytokinesis C/D N-terminal domain-containing protein</fullName>
    </recommendedName>
</protein>
<evidence type="ECO:0000313" key="2">
    <source>
        <dbReference type="EMBL" id="CEK57112.1"/>
    </source>
</evidence>
<dbReference type="InterPro" id="IPR021816">
    <property type="entry name" value="DOCK_C/D_N"/>
</dbReference>
<feature type="non-terminal residue" evidence="2">
    <location>
        <position position="94"/>
    </location>
</feature>
<dbReference type="PANTHER" id="PTHR23317">
    <property type="entry name" value="DEDICATOR OF CYTOKINESIS DOCK"/>
    <property type="match status" value="1"/>
</dbReference>
<organism evidence="2">
    <name type="scientific">Arion vulgaris</name>
    <dbReference type="NCBI Taxonomy" id="1028688"/>
    <lineage>
        <taxon>Eukaryota</taxon>
        <taxon>Metazoa</taxon>
        <taxon>Spiralia</taxon>
        <taxon>Lophotrochozoa</taxon>
        <taxon>Mollusca</taxon>
        <taxon>Gastropoda</taxon>
        <taxon>Heterobranchia</taxon>
        <taxon>Euthyneura</taxon>
        <taxon>Panpulmonata</taxon>
        <taxon>Eupulmonata</taxon>
        <taxon>Stylommatophora</taxon>
        <taxon>Helicina</taxon>
        <taxon>Arionoidea</taxon>
        <taxon>Arionidae</taxon>
        <taxon>Arion</taxon>
    </lineage>
</organism>
<dbReference type="InterPro" id="IPR026791">
    <property type="entry name" value="DOCK"/>
</dbReference>
<feature type="non-terminal residue" evidence="2">
    <location>
        <position position="1"/>
    </location>
</feature>
<dbReference type="AlphaFoldDB" id="A0A0B6YLQ6"/>